<protein>
    <recommendedName>
        <fullName evidence="1">GmrSD restriction endonucleases N-terminal domain-containing protein</fullName>
    </recommendedName>
</protein>
<comment type="caution">
    <text evidence="2">The sequence shown here is derived from an EMBL/GenBank/DDBJ whole genome shotgun (WGS) entry which is preliminary data.</text>
</comment>
<gene>
    <name evidence="2" type="ORF">Z955_06485</name>
</gene>
<dbReference type="AlphaFoldDB" id="A0A0A0IJD9"/>
<dbReference type="PANTHER" id="PTHR37292:SF2">
    <property type="entry name" value="DUF262 DOMAIN-CONTAINING PROTEIN"/>
    <property type="match status" value="1"/>
</dbReference>
<dbReference type="RefSeq" id="WP_039257288.1">
    <property type="nucleotide sequence ID" value="NZ_JDRY01000032.1"/>
</dbReference>
<evidence type="ECO:0000313" key="3">
    <source>
        <dbReference type="Proteomes" id="UP000030014"/>
    </source>
</evidence>
<dbReference type="PANTHER" id="PTHR37292">
    <property type="entry name" value="VNG6097C"/>
    <property type="match status" value="1"/>
</dbReference>
<sequence length="722" mass="84666">MPSIKLKEIFSKNDENKLVLPDFQRDFVWDKEQQKNLLASFLTYLPVGSILLLDGKKDDFANKRMCFPKETCSQKEECTYLLDGQQRITSLKSVFTDLFEDIDNWTYTWENIFKDLRNRWFIRVIPRDGEEDVFGYRDLKFKDMKAYEPSEIINYIEYKQIFKTKTRDWSNPGFTVRDETNGIISKDDINIRNFIIAKYAAKEGLIPLYTLYNTSGTKALHEYVVERIARNRIEKLKVEIDDITDYEKRRQVINSYLRNIEPTIDLLIATKDEIAIENAWSNLGAKWSRDIINYLDGILNEEIPTIELPIEEINRAVAIFESINKGGTPLDTYDLVVAKSAKDKNLESLSKRLLKYLQDQLILSDAIKSDLREIPIEWYPKYIKLINDNELTKIIKNQFLNMLGVFASSDYGDVEDIRIEHIKKNKILKLSAEEINDNTEKSVESIIRATAFLQLRCGVIDIKDIPYETMIMPIAYCLADDIIWTDKKSLDKIEYWYWSCLFGGAYRERQNDQCIKDIKNLYNWIFGECENPFECYAQKVLNEIGYSDKSLLLLKDDTHKIQNAIKKALLQYILSQEPKDFIYENLYLSAWKVGSEISFNFGNINQLIRLENHHIYPLSNATKIGQSSKKIRSNKNHLLNSPLNRTYISSVSNGKINDMKPEDYFEYVSHVAQYGHCIATPIKEKFEKFDLESDEEFYERVLKDRYNEIYKSLVIELDKLQS</sequence>
<accession>A0A0A0IJD9</accession>
<organism evidence="2 3">
    <name type="scientific">Clostridium botulinum C/D str. DC5</name>
    <dbReference type="NCBI Taxonomy" id="1443128"/>
    <lineage>
        <taxon>Bacteria</taxon>
        <taxon>Bacillati</taxon>
        <taxon>Bacillota</taxon>
        <taxon>Clostridia</taxon>
        <taxon>Eubacteriales</taxon>
        <taxon>Clostridiaceae</taxon>
        <taxon>Clostridium</taxon>
    </lineage>
</organism>
<reference evidence="2 3" key="1">
    <citation type="submission" date="2014-01" db="EMBL/GenBank/DDBJ databases">
        <title>Plasmidome dynamics in the species complex Clostridium novyi sensu lato converts strains of independent lineages into distinctly different pathogens.</title>
        <authorList>
            <person name="Skarin H."/>
            <person name="Segerman B."/>
        </authorList>
    </citation>
    <scope>NUCLEOTIDE SEQUENCE [LARGE SCALE GENOMIC DNA]</scope>
    <source>
        <strain evidence="2 3">DC5</strain>
    </source>
</reference>
<evidence type="ECO:0000313" key="2">
    <source>
        <dbReference type="EMBL" id="KGM99660.1"/>
    </source>
</evidence>
<proteinExistence type="predicted"/>
<dbReference type="Proteomes" id="UP000030014">
    <property type="component" value="Unassembled WGS sequence"/>
</dbReference>
<evidence type="ECO:0000259" key="1">
    <source>
        <dbReference type="Pfam" id="PF03235"/>
    </source>
</evidence>
<name>A0A0A0IJD9_CLOBO</name>
<dbReference type="InterPro" id="IPR004919">
    <property type="entry name" value="GmrSD_N"/>
</dbReference>
<feature type="domain" description="GmrSD restriction endonucleases N-terminal" evidence="1">
    <location>
        <begin position="6"/>
        <end position="338"/>
    </location>
</feature>
<dbReference type="EMBL" id="JDRY01000032">
    <property type="protein sequence ID" value="KGM99660.1"/>
    <property type="molecule type" value="Genomic_DNA"/>
</dbReference>
<dbReference type="Pfam" id="PF03235">
    <property type="entry name" value="GmrSD_N"/>
    <property type="match status" value="1"/>
</dbReference>